<dbReference type="GO" id="GO:0035091">
    <property type="term" value="F:phosphatidylinositol binding"/>
    <property type="evidence" value="ECO:0007669"/>
    <property type="project" value="TreeGrafter"/>
</dbReference>
<protein>
    <recommendedName>
        <fullName evidence="1">Sorting nexin/Vps5-like C-terminal domain-containing protein</fullName>
    </recommendedName>
</protein>
<organism evidence="2 3">
    <name type="scientific">Dovyalis caffra</name>
    <dbReference type="NCBI Taxonomy" id="77055"/>
    <lineage>
        <taxon>Eukaryota</taxon>
        <taxon>Viridiplantae</taxon>
        <taxon>Streptophyta</taxon>
        <taxon>Embryophyta</taxon>
        <taxon>Tracheophyta</taxon>
        <taxon>Spermatophyta</taxon>
        <taxon>Magnoliopsida</taxon>
        <taxon>eudicotyledons</taxon>
        <taxon>Gunneridae</taxon>
        <taxon>Pentapetalae</taxon>
        <taxon>rosids</taxon>
        <taxon>fabids</taxon>
        <taxon>Malpighiales</taxon>
        <taxon>Salicaceae</taxon>
        <taxon>Flacourtieae</taxon>
        <taxon>Dovyalis</taxon>
    </lineage>
</organism>
<comment type="caution">
    <text evidence="2">The sequence shown here is derived from an EMBL/GenBank/DDBJ whole genome shotgun (WGS) entry which is preliminary data.</text>
</comment>
<sequence length="309" mass="34873">MEGLVSKIEVERGWGERVESRHTVVIVDRRVLLKLTNGPDKPFVRIIPRRDDINGLGNAIVKEVEKDQEENVRQLIGVLHPEGSVEDVYKAEVAWLPETSNLIISKIYGSIYFLSEMGQSLLDFGKAAKLLGACEEDALGKAFSKLATKSDALSVKLLKEAHQLLMNFQEPLKDYVSAVQSIKASLATVAERANAFRLQFEPAETIKLKEINLDKLVPARSDKAAEAEHADEEANYLMSESEEATRRFETIVRQMNEEIVRFQEQKTLDMGIALHEFAEGQHVWPIALQMLGEVFFLNLKRVPLMNTKK</sequence>
<name>A0AAV1SBZ2_9ROSI</name>
<evidence type="ECO:0000259" key="1">
    <source>
        <dbReference type="Pfam" id="PF09325"/>
    </source>
</evidence>
<proteinExistence type="predicted"/>
<dbReference type="InterPro" id="IPR027267">
    <property type="entry name" value="AH/BAR_dom_sf"/>
</dbReference>
<dbReference type="AlphaFoldDB" id="A0AAV1SBZ2"/>
<dbReference type="Gene3D" id="1.20.1270.60">
    <property type="entry name" value="Arfaptin homology (AH) domain/BAR domain"/>
    <property type="match status" value="1"/>
</dbReference>
<evidence type="ECO:0000313" key="2">
    <source>
        <dbReference type="EMBL" id="CAK7348508.1"/>
    </source>
</evidence>
<feature type="domain" description="Sorting nexin/Vps5-like C-terminal" evidence="1">
    <location>
        <begin position="116"/>
        <end position="279"/>
    </location>
</feature>
<dbReference type="Pfam" id="PF09325">
    <property type="entry name" value="Vps5"/>
    <property type="match status" value="1"/>
</dbReference>
<dbReference type="PANTHER" id="PTHR10555:SF170">
    <property type="entry name" value="FI18122P1"/>
    <property type="match status" value="1"/>
</dbReference>
<gene>
    <name evidence="2" type="ORF">DCAF_LOCUS21208</name>
</gene>
<dbReference type="InterPro" id="IPR015404">
    <property type="entry name" value="Vps5_C"/>
</dbReference>
<dbReference type="EMBL" id="CAWUPB010001173">
    <property type="protein sequence ID" value="CAK7348508.1"/>
    <property type="molecule type" value="Genomic_DNA"/>
</dbReference>
<accession>A0AAV1SBZ2</accession>
<keyword evidence="3" id="KW-1185">Reference proteome</keyword>
<dbReference type="Proteomes" id="UP001314170">
    <property type="component" value="Unassembled WGS sequence"/>
</dbReference>
<dbReference type="PANTHER" id="PTHR10555">
    <property type="entry name" value="SORTING NEXIN"/>
    <property type="match status" value="1"/>
</dbReference>
<evidence type="ECO:0000313" key="3">
    <source>
        <dbReference type="Proteomes" id="UP001314170"/>
    </source>
</evidence>
<dbReference type="GO" id="GO:0005768">
    <property type="term" value="C:endosome"/>
    <property type="evidence" value="ECO:0007669"/>
    <property type="project" value="TreeGrafter"/>
</dbReference>
<reference evidence="2 3" key="1">
    <citation type="submission" date="2024-01" db="EMBL/GenBank/DDBJ databases">
        <authorList>
            <person name="Waweru B."/>
        </authorList>
    </citation>
    <scope>NUCLEOTIDE SEQUENCE [LARGE SCALE GENOMIC DNA]</scope>
</reference>